<dbReference type="EMBL" id="BIFT01000002">
    <property type="protein sequence ID" value="GCE31517.1"/>
    <property type="molecule type" value="Genomic_DNA"/>
</dbReference>
<sequence length="235" mass="26499">MKNSTSERKSQIEQIRKEAEALAFFVDKSPRNLPSFIKKLSENPRATRAALVDLLVQTHNPDYRGKPNVPGAWMNNVYKRYNCLDPNISDEVMHWLDSDATWQEIDETLRLEAEQRARPPAANNSGAQPLADTVSSRQAVAETTCDQAVKLTAVPLDINKTWMNEAEAHTLAQQIVLDGATHDYVITTEVAPDHAVWLVRINWDGNILAITSPAHWRSEFAEIYSMLQARLRIPA</sequence>
<dbReference type="RefSeq" id="WP_126631475.1">
    <property type="nucleotide sequence ID" value="NZ_BIFT01000002.1"/>
</dbReference>
<dbReference type="Proteomes" id="UP000287171">
    <property type="component" value="Unassembled WGS sequence"/>
</dbReference>
<reference evidence="2" key="1">
    <citation type="submission" date="2018-12" db="EMBL/GenBank/DDBJ databases">
        <title>Tengunoibacter tsumagoiensis gen. nov., sp. nov., Dictyobacter kobayashii sp. nov., D. alpinus sp. nov., and D. joshuensis sp. nov. and description of Dictyobacteraceae fam. nov. within the order Ktedonobacterales isolated from Tengu-no-mugimeshi.</title>
        <authorList>
            <person name="Wang C.M."/>
            <person name="Zheng Y."/>
            <person name="Sakai Y."/>
            <person name="Toyoda A."/>
            <person name="Minakuchi Y."/>
            <person name="Abe K."/>
            <person name="Yokota A."/>
            <person name="Yabe S."/>
        </authorList>
    </citation>
    <scope>NUCLEOTIDE SEQUENCE [LARGE SCALE GENOMIC DNA]</scope>
    <source>
        <strain evidence="2">Uno16</strain>
    </source>
</reference>
<protein>
    <submittedName>
        <fullName evidence="1">Uncharacterized protein</fullName>
    </submittedName>
</protein>
<evidence type="ECO:0000313" key="1">
    <source>
        <dbReference type="EMBL" id="GCE31517.1"/>
    </source>
</evidence>
<keyword evidence="2" id="KW-1185">Reference proteome</keyword>
<organism evidence="1 2">
    <name type="scientific">Dictyobacter alpinus</name>
    <dbReference type="NCBI Taxonomy" id="2014873"/>
    <lineage>
        <taxon>Bacteria</taxon>
        <taxon>Bacillati</taxon>
        <taxon>Chloroflexota</taxon>
        <taxon>Ktedonobacteria</taxon>
        <taxon>Ktedonobacterales</taxon>
        <taxon>Dictyobacteraceae</taxon>
        <taxon>Dictyobacter</taxon>
    </lineage>
</organism>
<evidence type="ECO:0000313" key="2">
    <source>
        <dbReference type="Proteomes" id="UP000287171"/>
    </source>
</evidence>
<comment type="caution">
    <text evidence="1">The sequence shown here is derived from an EMBL/GenBank/DDBJ whole genome shotgun (WGS) entry which is preliminary data.</text>
</comment>
<dbReference type="OrthoDB" id="9868105at2"/>
<dbReference type="AlphaFoldDB" id="A0A402BJJ3"/>
<proteinExistence type="predicted"/>
<name>A0A402BJJ3_9CHLR</name>
<accession>A0A402BJJ3</accession>
<gene>
    <name evidence="1" type="ORF">KDA_70010</name>
</gene>